<accession>A0A0M4RDE3</accession>
<dbReference type="EMBL" id="KT388093">
    <property type="protein sequence ID" value="ALF02700.1"/>
    <property type="molecule type" value="Genomic_DNA"/>
</dbReference>
<dbReference type="GeneID" id="26519718"/>
<gene>
    <name evidence="1" type="ORF">A25_20</name>
</gene>
<evidence type="ECO:0000313" key="2">
    <source>
        <dbReference type="Proteomes" id="UP000201602"/>
    </source>
</evidence>
<dbReference type="KEGG" id="vg:26519718"/>
<dbReference type="Proteomes" id="UP000201602">
    <property type="component" value="Segment"/>
</dbReference>
<dbReference type="InterPro" id="IPR036614">
    <property type="entry name" value="RusA-like_sf"/>
</dbReference>
<dbReference type="RefSeq" id="YP_009191527.1">
    <property type="nucleotide sequence ID" value="NC_028697.1"/>
</dbReference>
<protein>
    <submittedName>
        <fullName evidence="1">Putative endodeoxyribonuclease rusA</fullName>
    </submittedName>
</protein>
<organism evidence="1 2">
    <name type="scientific">Streptococcus phage A25</name>
    <dbReference type="NCBI Taxonomy" id="1701850"/>
    <lineage>
        <taxon>Viruses</taxon>
        <taxon>Duplodnaviria</taxon>
        <taxon>Heunggongvirae</taxon>
        <taxon>Uroviricota</taxon>
        <taxon>Caudoviricetes</taxon>
        <taxon>Stonewallvirus</taxon>
        <taxon>Stonewallvirus A25</taxon>
    </lineage>
</organism>
<dbReference type="GO" id="GO:0006310">
    <property type="term" value="P:DNA recombination"/>
    <property type="evidence" value="ECO:0007669"/>
    <property type="project" value="InterPro"/>
</dbReference>
<name>A0A0M4RDE3_9CAUD</name>
<dbReference type="GO" id="GO:0000287">
    <property type="term" value="F:magnesium ion binding"/>
    <property type="evidence" value="ECO:0007669"/>
    <property type="project" value="InterPro"/>
</dbReference>
<dbReference type="Gene3D" id="3.30.1330.70">
    <property type="entry name" value="Holliday junction resolvase RusA"/>
    <property type="match status" value="1"/>
</dbReference>
<proteinExistence type="predicted"/>
<dbReference type="SUPFAM" id="SSF103084">
    <property type="entry name" value="Holliday junction resolvase RusA"/>
    <property type="match status" value="1"/>
</dbReference>
<sequence length="136" mass="15635">MKFEFSLPRNTKLKALNMVVNSNDRFHNVDKAKITKRIRVFAYWHTLATKDKKRAAFSPSTPCEVTVTIYSPTNSKLDPPNLYPTVKAIIDGMTDAGIWTDDNHKVIKKLSFVYGGLSEEKGHYRLVFDIERVRDD</sequence>
<keyword evidence="2" id="KW-1185">Reference proteome</keyword>
<dbReference type="OrthoDB" id="12909at10239"/>
<dbReference type="GO" id="GO:0006281">
    <property type="term" value="P:DNA repair"/>
    <property type="evidence" value="ECO:0007669"/>
    <property type="project" value="InterPro"/>
</dbReference>
<evidence type="ECO:0000313" key="1">
    <source>
        <dbReference type="EMBL" id="ALF02700.1"/>
    </source>
</evidence>
<reference evidence="1 2" key="1">
    <citation type="submission" date="2015-08" db="EMBL/GenBank/DDBJ databases">
        <title>Complete genome sequence of transducing bacteriophage A25 of Streptococcus pyogenes.</title>
        <authorList>
            <person name="McCullor K.A."/>
            <person name="King C.J."/>
            <person name="Postoak B.M."/>
            <person name="McShan W.M."/>
        </authorList>
    </citation>
    <scope>NUCLEOTIDE SEQUENCE [LARGE SCALE GENOMIC DNA]</scope>
</reference>